<dbReference type="PROSITE" id="PS50090">
    <property type="entry name" value="MYB_LIKE"/>
    <property type="match status" value="1"/>
</dbReference>
<reference evidence="3 4" key="1">
    <citation type="submission" date="2024-04" db="EMBL/GenBank/DDBJ databases">
        <title>Tritrichomonas musculus Genome.</title>
        <authorList>
            <person name="Alves-Ferreira E."/>
            <person name="Grigg M."/>
            <person name="Lorenzi H."/>
            <person name="Galac M."/>
        </authorList>
    </citation>
    <scope>NUCLEOTIDE SEQUENCE [LARGE SCALE GENOMIC DNA]</scope>
    <source>
        <strain evidence="3 4">EAF2021</strain>
    </source>
</reference>
<protein>
    <recommendedName>
        <fullName evidence="5">Myb-like DNA-binding domain containing protein</fullName>
    </recommendedName>
</protein>
<feature type="domain" description="HTH myb-type" evidence="2">
    <location>
        <begin position="31"/>
        <end position="77"/>
    </location>
</feature>
<dbReference type="EMBL" id="JAPFFF010000012">
    <property type="protein sequence ID" value="KAK8875944.1"/>
    <property type="molecule type" value="Genomic_DNA"/>
</dbReference>
<proteinExistence type="predicted"/>
<dbReference type="InterPro" id="IPR050560">
    <property type="entry name" value="MYB_TF"/>
</dbReference>
<dbReference type="Pfam" id="PF00249">
    <property type="entry name" value="Myb_DNA-binding"/>
    <property type="match status" value="1"/>
</dbReference>
<dbReference type="InterPro" id="IPR001005">
    <property type="entry name" value="SANT/Myb"/>
</dbReference>
<dbReference type="PROSITE" id="PS51294">
    <property type="entry name" value="HTH_MYB"/>
    <property type="match status" value="1"/>
</dbReference>
<evidence type="ECO:0000259" key="2">
    <source>
        <dbReference type="PROSITE" id="PS51294"/>
    </source>
</evidence>
<dbReference type="SUPFAM" id="SSF46689">
    <property type="entry name" value="Homeodomain-like"/>
    <property type="match status" value="1"/>
</dbReference>
<evidence type="ECO:0000259" key="1">
    <source>
        <dbReference type="PROSITE" id="PS50090"/>
    </source>
</evidence>
<evidence type="ECO:0000313" key="4">
    <source>
        <dbReference type="Proteomes" id="UP001470230"/>
    </source>
</evidence>
<evidence type="ECO:0000313" key="3">
    <source>
        <dbReference type="EMBL" id="KAK8875944.1"/>
    </source>
</evidence>
<dbReference type="PANTHER" id="PTHR45614">
    <property type="entry name" value="MYB PROTEIN-RELATED"/>
    <property type="match status" value="1"/>
</dbReference>
<dbReference type="PANTHER" id="PTHR45614:SF253">
    <property type="entry name" value="CHROMOSOME UNDETERMINED SCAFFOLD_38, WHOLE GENOME SHOTGUN SEQUENCE"/>
    <property type="match status" value="1"/>
</dbReference>
<dbReference type="InterPro" id="IPR017930">
    <property type="entry name" value="Myb_dom"/>
</dbReference>
<comment type="caution">
    <text evidence="3">The sequence shown here is derived from an EMBL/GenBank/DDBJ whole genome shotgun (WGS) entry which is preliminary data.</text>
</comment>
<dbReference type="Proteomes" id="UP001470230">
    <property type="component" value="Unassembled WGS sequence"/>
</dbReference>
<accession>A0ABR2JDE4</accession>
<sequence>MRNHGYNRNARQCRDRYFHYLDYGINNDSDWTKEEDDLLIKKVEEEGKKWKRYERFFKGRTEVGLRNRYHILIRKKVKKEMKVHEKIDILSDKYSFLDSYYDVKIKPFTSSKNNAKKQSNANSLQNCTNINQNLIPIFDDNSHNPFNFDLSNII</sequence>
<dbReference type="InterPro" id="IPR009057">
    <property type="entry name" value="Homeodomain-like_sf"/>
</dbReference>
<evidence type="ECO:0008006" key="5">
    <source>
        <dbReference type="Google" id="ProtNLM"/>
    </source>
</evidence>
<dbReference type="SMART" id="SM00717">
    <property type="entry name" value="SANT"/>
    <property type="match status" value="1"/>
</dbReference>
<name>A0ABR2JDE4_9EUKA</name>
<dbReference type="CDD" id="cd00167">
    <property type="entry name" value="SANT"/>
    <property type="match status" value="1"/>
</dbReference>
<keyword evidence="4" id="KW-1185">Reference proteome</keyword>
<dbReference type="Gene3D" id="1.10.10.60">
    <property type="entry name" value="Homeodomain-like"/>
    <property type="match status" value="1"/>
</dbReference>
<organism evidence="3 4">
    <name type="scientific">Tritrichomonas musculus</name>
    <dbReference type="NCBI Taxonomy" id="1915356"/>
    <lineage>
        <taxon>Eukaryota</taxon>
        <taxon>Metamonada</taxon>
        <taxon>Parabasalia</taxon>
        <taxon>Tritrichomonadida</taxon>
        <taxon>Tritrichomonadidae</taxon>
        <taxon>Tritrichomonas</taxon>
    </lineage>
</organism>
<gene>
    <name evidence="3" type="ORF">M9Y10_006122</name>
</gene>
<feature type="domain" description="Myb-like" evidence="1">
    <location>
        <begin position="27"/>
        <end position="73"/>
    </location>
</feature>